<gene>
    <name evidence="1" type="ORF">PXEA_LOCUS17859</name>
</gene>
<accession>A0A3S5CNX4</accession>
<comment type="caution">
    <text evidence="1">The sequence shown here is derived from an EMBL/GenBank/DDBJ whole genome shotgun (WGS) entry which is preliminary data.</text>
</comment>
<dbReference type="EMBL" id="CAAALY010067653">
    <property type="protein sequence ID" value="VEL24419.1"/>
    <property type="molecule type" value="Genomic_DNA"/>
</dbReference>
<keyword evidence="2" id="KW-1185">Reference proteome</keyword>
<sequence length="89" mass="10330">MLEVNSDEDVRLSIDRLPLRRDTVSWYELHCSRCPYPFIFTPKRLGLHLFAELHQSAFEEGLLEGDIKQMVGRFLVFGVKDGSVEEECN</sequence>
<name>A0A3S5CNX4_9PLAT</name>
<evidence type="ECO:0000313" key="2">
    <source>
        <dbReference type="Proteomes" id="UP000784294"/>
    </source>
</evidence>
<dbReference type="Proteomes" id="UP000784294">
    <property type="component" value="Unassembled WGS sequence"/>
</dbReference>
<evidence type="ECO:0000313" key="1">
    <source>
        <dbReference type="EMBL" id="VEL24419.1"/>
    </source>
</evidence>
<dbReference type="AlphaFoldDB" id="A0A3S5CNX4"/>
<protein>
    <submittedName>
        <fullName evidence="1">Uncharacterized protein</fullName>
    </submittedName>
</protein>
<proteinExistence type="predicted"/>
<organism evidence="1 2">
    <name type="scientific">Protopolystoma xenopodis</name>
    <dbReference type="NCBI Taxonomy" id="117903"/>
    <lineage>
        <taxon>Eukaryota</taxon>
        <taxon>Metazoa</taxon>
        <taxon>Spiralia</taxon>
        <taxon>Lophotrochozoa</taxon>
        <taxon>Platyhelminthes</taxon>
        <taxon>Monogenea</taxon>
        <taxon>Polyopisthocotylea</taxon>
        <taxon>Polystomatidea</taxon>
        <taxon>Polystomatidae</taxon>
        <taxon>Protopolystoma</taxon>
    </lineage>
</organism>
<reference evidence="1" key="1">
    <citation type="submission" date="2018-11" db="EMBL/GenBank/DDBJ databases">
        <authorList>
            <consortium name="Pathogen Informatics"/>
        </authorList>
    </citation>
    <scope>NUCLEOTIDE SEQUENCE</scope>
</reference>